<organism evidence="2 3">
    <name type="scientific">Symbiobacterium thermophilum</name>
    <dbReference type="NCBI Taxonomy" id="2734"/>
    <lineage>
        <taxon>Bacteria</taxon>
        <taxon>Bacillati</taxon>
        <taxon>Bacillota</taxon>
        <taxon>Clostridia</taxon>
        <taxon>Eubacteriales</taxon>
        <taxon>Symbiobacteriaceae</taxon>
        <taxon>Symbiobacterium</taxon>
    </lineage>
</organism>
<evidence type="ECO:0000313" key="3">
    <source>
        <dbReference type="Proteomes" id="UP000732377"/>
    </source>
</evidence>
<dbReference type="Pfam" id="PF09339">
    <property type="entry name" value="HTH_IclR"/>
    <property type="match status" value="1"/>
</dbReference>
<evidence type="ECO:0000259" key="1">
    <source>
        <dbReference type="Pfam" id="PF09339"/>
    </source>
</evidence>
<dbReference type="GO" id="GO:0006355">
    <property type="term" value="P:regulation of DNA-templated transcription"/>
    <property type="evidence" value="ECO:0007669"/>
    <property type="project" value="InterPro"/>
</dbReference>
<sequence>MRVNGLYMPSQVKVPAFILFHEQLGASAKVAWAGLQLRPRGQNHLSELCGLSRTAIKPSYRQLEQLSLLRPWTCSKGQHAYLPVDLLRSRCVIAQAKITYGALQLAPTFRDGQVEITVNQIARLTRCDPSTARRALRSLVDAGWVEVRRSRRTGPFQLILSNPQLDAQKKAIAEINRRLEKAPYRGEALMREWLTLLIDLDNFEDDASPGFLVNPYTGEEMQIDRFYPPNAGFEFNGAQHYGPTALYPSEEQARRQLGRDLIKQAICLRRGIHLAVVHAEDLSLQGMLRRIPDCLPRRRLDGQELVIAHLESRSRDYQQRTPLPMPVPR</sequence>
<dbReference type="InterPro" id="IPR005471">
    <property type="entry name" value="Tscrpt_reg_IclR_N"/>
</dbReference>
<dbReference type="CDD" id="cd00090">
    <property type="entry name" value="HTH_ARSR"/>
    <property type="match status" value="1"/>
</dbReference>
<comment type="caution">
    <text evidence="2">The sequence shown here is derived from an EMBL/GenBank/DDBJ whole genome shotgun (WGS) entry which is preliminary data.</text>
</comment>
<dbReference type="EMBL" id="PIUK01000128">
    <property type="protein sequence ID" value="MBY6277006.1"/>
    <property type="molecule type" value="Genomic_DNA"/>
</dbReference>
<name>A0A953I4W1_SYMTR</name>
<dbReference type="Gene3D" id="1.10.10.10">
    <property type="entry name" value="Winged helix-like DNA-binding domain superfamily/Winged helix DNA-binding domain"/>
    <property type="match status" value="1"/>
</dbReference>
<dbReference type="SUPFAM" id="SSF46785">
    <property type="entry name" value="Winged helix' DNA-binding domain"/>
    <property type="match status" value="1"/>
</dbReference>
<dbReference type="RefSeq" id="WP_011195219.1">
    <property type="nucleotide sequence ID" value="NZ_PIUK01000128.1"/>
</dbReference>
<gene>
    <name evidence="2" type="ORF">CWE10_12480</name>
</gene>
<dbReference type="InterPro" id="IPR036388">
    <property type="entry name" value="WH-like_DNA-bd_sf"/>
</dbReference>
<evidence type="ECO:0000313" key="2">
    <source>
        <dbReference type="EMBL" id="MBY6277006.1"/>
    </source>
</evidence>
<accession>A0A953I4W1</accession>
<dbReference type="InterPro" id="IPR036390">
    <property type="entry name" value="WH_DNA-bd_sf"/>
</dbReference>
<reference evidence="2" key="1">
    <citation type="submission" date="2017-11" db="EMBL/GenBank/DDBJ databases">
        <title>Three new genomes from thermophilic consortium.</title>
        <authorList>
            <person name="Quaggio R."/>
            <person name="Amgarten D."/>
            <person name="Setubal J.C."/>
        </authorList>
    </citation>
    <scope>NUCLEOTIDE SEQUENCE</scope>
    <source>
        <strain evidence="2">ZCTH01-B2</strain>
    </source>
</reference>
<dbReference type="GO" id="GO:0003677">
    <property type="term" value="F:DNA binding"/>
    <property type="evidence" value="ECO:0007669"/>
    <property type="project" value="InterPro"/>
</dbReference>
<protein>
    <submittedName>
        <fullName evidence="2">ArsR family transcriptional regulator</fullName>
    </submittedName>
</protein>
<dbReference type="InterPro" id="IPR011991">
    <property type="entry name" value="ArsR-like_HTH"/>
</dbReference>
<dbReference type="Proteomes" id="UP000732377">
    <property type="component" value="Unassembled WGS sequence"/>
</dbReference>
<feature type="domain" description="HTH iclR-type" evidence="1">
    <location>
        <begin position="109"/>
        <end position="147"/>
    </location>
</feature>
<proteinExistence type="predicted"/>
<dbReference type="AlphaFoldDB" id="A0A953I4W1"/>